<evidence type="ECO:0000256" key="1">
    <source>
        <dbReference type="SAM" id="MobiDB-lite"/>
    </source>
</evidence>
<evidence type="ECO:0000313" key="2">
    <source>
        <dbReference type="EMBL" id="MPM49321.1"/>
    </source>
</evidence>
<proteinExistence type="predicted"/>
<organism evidence="2">
    <name type="scientific">bioreactor metagenome</name>
    <dbReference type="NCBI Taxonomy" id="1076179"/>
    <lineage>
        <taxon>unclassified sequences</taxon>
        <taxon>metagenomes</taxon>
        <taxon>ecological metagenomes</taxon>
    </lineage>
</organism>
<feature type="compositionally biased region" description="Basic and acidic residues" evidence="1">
    <location>
        <begin position="1"/>
        <end position="18"/>
    </location>
</feature>
<gene>
    <name evidence="2" type="ORF">SDC9_96050</name>
</gene>
<dbReference type="EMBL" id="VSSQ01012476">
    <property type="protein sequence ID" value="MPM49321.1"/>
    <property type="molecule type" value="Genomic_DNA"/>
</dbReference>
<feature type="compositionally biased region" description="Basic and acidic residues" evidence="1">
    <location>
        <begin position="68"/>
        <end position="81"/>
    </location>
</feature>
<feature type="region of interest" description="Disordered" evidence="1">
    <location>
        <begin position="1"/>
        <end position="92"/>
    </location>
</feature>
<dbReference type="AlphaFoldDB" id="A0A645AAK1"/>
<comment type="caution">
    <text evidence="2">The sequence shown here is derived from an EMBL/GenBank/DDBJ whole genome shotgun (WGS) entry which is preliminary data.</text>
</comment>
<accession>A0A645AAK1</accession>
<name>A0A645AAK1_9ZZZZ</name>
<reference evidence="2" key="1">
    <citation type="submission" date="2019-08" db="EMBL/GenBank/DDBJ databases">
        <authorList>
            <person name="Kucharzyk K."/>
            <person name="Murdoch R.W."/>
            <person name="Higgins S."/>
            <person name="Loffler F."/>
        </authorList>
    </citation>
    <scope>NUCLEOTIDE SEQUENCE</scope>
</reference>
<sequence length="143" mass="15569">MSQVDDALHTESEDRPTDELATGRAVRRRIAQRAPAHHDQQHRQQVAAQPDHGRGADPDPLAQQPGDGRPERCGDDHREAEQPQPDTVATQRGIGLVGISDTAGKPAEAACSAVPDARQQPPHRIGRGRRVLRPAWLLGRGFL</sequence>
<protein>
    <submittedName>
        <fullName evidence="2">Uncharacterized protein</fullName>
    </submittedName>
</protein>